<reference evidence="1 2" key="1">
    <citation type="submission" date="2018-10" db="EMBL/GenBank/DDBJ databases">
        <title>A high-quality apple genome assembly.</title>
        <authorList>
            <person name="Hu J."/>
        </authorList>
    </citation>
    <scope>NUCLEOTIDE SEQUENCE [LARGE SCALE GENOMIC DNA]</scope>
    <source>
        <strain evidence="2">cv. HFTH1</strain>
        <tissue evidence="1">Young leaf</tissue>
    </source>
</reference>
<comment type="caution">
    <text evidence="1">The sequence shown here is derived from an EMBL/GenBank/DDBJ whole genome shotgun (WGS) entry which is preliminary data.</text>
</comment>
<sequence length="59" mass="6501">MSSSCLRLSVSKFQFKRSMKAEWVRSVALQPHPPNATPSLCFSAMALVSTSPPPSMLLY</sequence>
<gene>
    <name evidence="1" type="ORF">DVH24_013839</name>
</gene>
<accession>A0A498JHN0</accession>
<keyword evidence="2" id="KW-1185">Reference proteome</keyword>
<evidence type="ECO:0000313" key="2">
    <source>
        <dbReference type="Proteomes" id="UP000290289"/>
    </source>
</evidence>
<organism evidence="1 2">
    <name type="scientific">Malus domestica</name>
    <name type="common">Apple</name>
    <name type="synonym">Pyrus malus</name>
    <dbReference type="NCBI Taxonomy" id="3750"/>
    <lineage>
        <taxon>Eukaryota</taxon>
        <taxon>Viridiplantae</taxon>
        <taxon>Streptophyta</taxon>
        <taxon>Embryophyta</taxon>
        <taxon>Tracheophyta</taxon>
        <taxon>Spermatophyta</taxon>
        <taxon>Magnoliopsida</taxon>
        <taxon>eudicotyledons</taxon>
        <taxon>Gunneridae</taxon>
        <taxon>Pentapetalae</taxon>
        <taxon>rosids</taxon>
        <taxon>fabids</taxon>
        <taxon>Rosales</taxon>
        <taxon>Rosaceae</taxon>
        <taxon>Amygdaloideae</taxon>
        <taxon>Maleae</taxon>
        <taxon>Malus</taxon>
    </lineage>
</organism>
<dbReference type="AlphaFoldDB" id="A0A498JHN0"/>
<name>A0A498JHN0_MALDO</name>
<protein>
    <submittedName>
        <fullName evidence="1">Uncharacterized protein</fullName>
    </submittedName>
</protein>
<dbReference type="Proteomes" id="UP000290289">
    <property type="component" value="Chromosome 7"/>
</dbReference>
<evidence type="ECO:0000313" key="1">
    <source>
        <dbReference type="EMBL" id="RXH93263.1"/>
    </source>
</evidence>
<proteinExistence type="predicted"/>
<dbReference type="EMBL" id="RDQH01000333">
    <property type="protein sequence ID" value="RXH93263.1"/>
    <property type="molecule type" value="Genomic_DNA"/>
</dbReference>